<keyword evidence="10 12" id="KW-0460">Magnesium</keyword>
<evidence type="ECO:0000256" key="13">
    <source>
        <dbReference type="PIRSR" id="PIRSR001558-1"/>
    </source>
</evidence>
<evidence type="ECO:0000256" key="9">
    <source>
        <dbReference type="ARBA" id="ARBA00022840"/>
    </source>
</evidence>
<dbReference type="Gene3D" id="3.40.50.1760">
    <property type="entry name" value="Glutathione synthase, substrate-binding domain superfamily, eukaryotic"/>
    <property type="match status" value="1"/>
</dbReference>
<dbReference type="Pfam" id="PF03199">
    <property type="entry name" value="GSH_synthase"/>
    <property type="match status" value="1"/>
</dbReference>
<dbReference type="InterPro" id="IPR016185">
    <property type="entry name" value="PreATP-grasp_dom_sf"/>
</dbReference>
<feature type="binding site" evidence="13">
    <location>
        <position position="445"/>
    </location>
    <ligand>
        <name>substrate</name>
    </ligand>
</feature>
<dbReference type="InterPro" id="IPR004887">
    <property type="entry name" value="GSH_synth_subst-bd"/>
</dbReference>
<proteinExistence type="inferred from homology"/>
<evidence type="ECO:0000313" key="16">
    <source>
        <dbReference type="Proteomes" id="UP000694867"/>
    </source>
</evidence>
<dbReference type="GO" id="GO:0043295">
    <property type="term" value="F:glutathione binding"/>
    <property type="evidence" value="ECO:0007669"/>
    <property type="project" value="UniProtKB-UniRule"/>
</dbReference>
<feature type="binding site" evidence="13">
    <location>
        <begin position="393"/>
        <end position="396"/>
    </location>
    <ligand>
        <name>ATP</name>
        <dbReference type="ChEBI" id="CHEBI:30616"/>
    </ligand>
</feature>
<dbReference type="GO" id="GO:0004363">
    <property type="term" value="F:glutathione synthase activity"/>
    <property type="evidence" value="ECO:0007669"/>
    <property type="project" value="UniProtKB-UniRule"/>
</dbReference>
<dbReference type="Gene3D" id="3.30.1490.50">
    <property type="match status" value="1"/>
</dbReference>
<evidence type="ECO:0000256" key="5">
    <source>
        <dbReference type="ARBA" id="ARBA00022598"/>
    </source>
</evidence>
<gene>
    <name evidence="17" type="primary">LOC100901576</name>
</gene>
<feature type="binding site" evidence="14">
    <location>
        <position position="364"/>
    </location>
    <ligand>
        <name>Mg(2+)</name>
        <dbReference type="ChEBI" id="CHEBI:18420"/>
    </ligand>
</feature>
<evidence type="ECO:0000256" key="1">
    <source>
        <dbReference type="ARBA" id="ARBA00004965"/>
    </source>
</evidence>
<dbReference type="Proteomes" id="UP000694867">
    <property type="component" value="Unplaced"/>
</dbReference>
<evidence type="ECO:0000256" key="10">
    <source>
        <dbReference type="ARBA" id="ARBA00022842"/>
    </source>
</evidence>
<evidence type="ECO:0000256" key="2">
    <source>
        <dbReference type="ARBA" id="ARBA00010385"/>
    </source>
</evidence>
<dbReference type="InterPro" id="IPR037013">
    <property type="entry name" value="GSH-S_sub-bd_sf"/>
</dbReference>
<feature type="binding site" evidence="14">
    <location>
        <position position="141"/>
    </location>
    <ligand>
        <name>Mg(2+)</name>
        <dbReference type="ChEBI" id="CHEBI:18420"/>
    </ligand>
</feature>
<keyword evidence="16" id="KW-1185">Reference proteome</keyword>
<evidence type="ECO:0000256" key="3">
    <source>
        <dbReference type="ARBA" id="ARBA00012214"/>
    </source>
</evidence>
<protein>
    <recommendedName>
        <fullName evidence="4 12">Glutathione synthetase</fullName>
        <shortName evidence="12">GSH-S</shortName>
        <ecNumber evidence="3 12">6.3.2.3</ecNumber>
    </recommendedName>
</protein>
<dbReference type="SUPFAM" id="SSF56059">
    <property type="entry name" value="Glutathione synthetase ATP-binding domain-like"/>
    <property type="match status" value="1"/>
</dbReference>
<dbReference type="Gene3D" id="3.30.1490.80">
    <property type="match status" value="1"/>
</dbReference>
<dbReference type="SUPFAM" id="SSF52440">
    <property type="entry name" value="PreATP-grasp domain"/>
    <property type="match status" value="1"/>
</dbReference>
<dbReference type="GeneID" id="100901576"/>
<evidence type="ECO:0000256" key="4">
    <source>
        <dbReference type="ARBA" id="ARBA00020821"/>
    </source>
</evidence>
<feature type="binding site" evidence="13">
    <location>
        <position position="419"/>
    </location>
    <ligand>
        <name>ATP</name>
        <dbReference type="ChEBI" id="CHEBI:30616"/>
    </ligand>
</feature>
<dbReference type="FunFam" id="3.30.1490.50:FF:000002">
    <property type="entry name" value="Glutathione synthetase"/>
    <property type="match status" value="1"/>
</dbReference>
<dbReference type="AlphaFoldDB" id="A0AAJ7PB16"/>
<dbReference type="KEGG" id="goe:100901576"/>
<keyword evidence="9 12" id="KW-0067">ATP-binding</keyword>
<reference evidence="17" key="1">
    <citation type="submission" date="2025-08" db="UniProtKB">
        <authorList>
            <consortium name="RefSeq"/>
        </authorList>
    </citation>
    <scope>IDENTIFICATION</scope>
</reference>
<dbReference type="Pfam" id="PF03917">
    <property type="entry name" value="GSH_synth_ATP"/>
    <property type="match status" value="1"/>
</dbReference>
<sequence>MDLQQLVPLPIESEALEELAEHAKGFAFARGMVMRSRSDIIPYTHAVTFIPFALLPSPFPEEQFNLAYQLQKDVNTVYYRATNDYDFLRESLQHTIDKDEFTRRLWHMYERTRETQKDVPSLAIIRSDYMVGRDGAAKQVEVNTISAAFGGVSVVTRELHKYVADKLGRNRCPPENNATNLARALAKAWRTYVEMHNTTDAVLCFAIEDRVFNPFDQRQLELLLVEKFDVPAHRVVYRKNIDFESARIMENGALVVKDQEVAVLYMRTWYDPAQLPTERSWAARETVERSRCIKGPNLAWHLVGCKKIQQELARPGSLERYCDDKAQARRIRKVFTGLFALEEPEILEMVMKSPEQYVIKPQREGGGNNIYGKDITRFLESLPEDHRKEYIAMEMIDAFSSKNYLVNGERVHLTDVMNELGVFGCILASAREIYFNEMDCGWILRTKDKHCKEGGIAAGFGHLDSPYLS</sequence>
<name>A0AAJ7PB16_9ACAR</name>
<feature type="binding site" evidence="13">
    <location>
        <position position="453"/>
    </location>
    <ligand>
        <name>ATP</name>
        <dbReference type="ChEBI" id="CHEBI:30616"/>
    </ligand>
</feature>
<comment type="cofactor">
    <cofactor evidence="12 14">
        <name>Mg(2+)</name>
        <dbReference type="ChEBI" id="CHEBI:18420"/>
    </cofactor>
    <text evidence="12 14">Binds 1 Mg(2+) ion per subunit.</text>
</comment>
<organism evidence="16 17">
    <name type="scientific">Galendromus occidentalis</name>
    <name type="common">western predatory mite</name>
    <dbReference type="NCBI Taxonomy" id="34638"/>
    <lineage>
        <taxon>Eukaryota</taxon>
        <taxon>Metazoa</taxon>
        <taxon>Ecdysozoa</taxon>
        <taxon>Arthropoda</taxon>
        <taxon>Chelicerata</taxon>
        <taxon>Arachnida</taxon>
        <taxon>Acari</taxon>
        <taxon>Parasitiformes</taxon>
        <taxon>Mesostigmata</taxon>
        <taxon>Gamasina</taxon>
        <taxon>Phytoseioidea</taxon>
        <taxon>Phytoseiidae</taxon>
        <taxon>Typhlodrominae</taxon>
        <taxon>Galendromus</taxon>
    </lineage>
</organism>
<dbReference type="InterPro" id="IPR005615">
    <property type="entry name" value="Glutathione_synthase"/>
</dbReference>
<evidence type="ECO:0000259" key="15">
    <source>
        <dbReference type="Pfam" id="PF03199"/>
    </source>
</evidence>
<keyword evidence="6 12" id="KW-0317">Glutathione biosynthesis</keyword>
<dbReference type="Gene3D" id="3.30.470.20">
    <property type="entry name" value="ATP-grasp fold, B domain"/>
    <property type="match status" value="1"/>
</dbReference>
<evidence type="ECO:0000256" key="12">
    <source>
        <dbReference type="PIRNR" id="PIRNR001558"/>
    </source>
</evidence>
<feature type="domain" description="Glutathione synthase substrate-binding" evidence="15">
    <location>
        <begin position="202"/>
        <end position="303"/>
    </location>
</feature>
<feature type="binding site" evidence="13">
    <location>
        <position position="126"/>
    </location>
    <ligand>
        <name>substrate</name>
    </ligand>
</feature>
<feature type="binding site" evidence="13">
    <location>
        <position position="141"/>
    </location>
    <ligand>
        <name>ATP</name>
        <dbReference type="ChEBI" id="CHEBI:30616"/>
    </ligand>
</feature>
<dbReference type="GO" id="GO:0005829">
    <property type="term" value="C:cytosol"/>
    <property type="evidence" value="ECO:0007669"/>
    <property type="project" value="TreeGrafter"/>
</dbReference>
<evidence type="ECO:0000256" key="6">
    <source>
        <dbReference type="ARBA" id="ARBA00022684"/>
    </source>
</evidence>
<dbReference type="PIRSF" id="PIRSF001558">
    <property type="entry name" value="GSHase"/>
    <property type="match status" value="1"/>
</dbReference>
<dbReference type="PANTHER" id="PTHR11130">
    <property type="entry name" value="GLUTATHIONE SYNTHETASE"/>
    <property type="match status" value="1"/>
</dbReference>
<dbReference type="InterPro" id="IPR014709">
    <property type="entry name" value="Glutathione_synthase_C_euk"/>
</dbReference>
<evidence type="ECO:0000256" key="11">
    <source>
        <dbReference type="ARBA" id="ARBA00048871"/>
    </source>
</evidence>
<keyword evidence="8 12" id="KW-0547">Nucleotide-binding</keyword>
<feature type="binding site" evidence="14">
    <location>
        <position position="143"/>
    </location>
    <ligand>
        <name>Mg(2+)</name>
        <dbReference type="ChEBI" id="CHEBI:18420"/>
    </ligand>
</feature>
<keyword evidence="5 12" id="KW-0436">Ligase</keyword>
<dbReference type="InterPro" id="IPR014042">
    <property type="entry name" value="Glutathione_synthase_a-hlx"/>
</dbReference>
<dbReference type="InterPro" id="IPR014049">
    <property type="entry name" value="Glutathione_synthase_N_euk"/>
</dbReference>
<feature type="binding site" evidence="13">
    <location>
        <position position="217"/>
    </location>
    <ligand>
        <name>substrate</name>
    </ligand>
</feature>
<comment type="catalytic activity">
    <reaction evidence="11">
        <text>gamma-L-glutamyl-L-cysteine + glycine + ATP = glutathione + ADP + phosphate + H(+)</text>
        <dbReference type="Rhea" id="RHEA:13557"/>
        <dbReference type="ChEBI" id="CHEBI:15378"/>
        <dbReference type="ChEBI" id="CHEBI:30616"/>
        <dbReference type="ChEBI" id="CHEBI:43474"/>
        <dbReference type="ChEBI" id="CHEBI:57305"/>
        <dbReference type="ChEBI" id="CHEBI:57925"/>
        <dbReference type="ChEBI" id="CHEBI:58173"/>
        <dbReference type="ChEBI" id="CHEBI:456216"/>
        <dbReference type="EC" id="6.3.2.3"/>
    </reaction>
    <physiologicalReaction direction="left-to-right" evidence="11">
        <dbReference type="Rhea" id="RHEA:13558"/>
    </physiologicalReaction>
</comment>
<keyword evidence="7 12" id="KW-0479">Metal-binding</keyword>
<feature type="binding site" evidence="13">
    <location>
        <begin position="360"/>
        <end position="369"/>
    </location>
    <ligand>
        <name>ATP</name>
        <dbReference type="ChEBI" id="CHEBI:30616"/>
    </ligand>
</feature>
<feature type="binding site" evidence="13">
    <location>
        <position position="371"/>
    </location>
    <ligand>
        <name>ATP</name>
        <dbReference type="ChEBI" id="CHEBI:30616"/>
    </ligand>
</feature>
<dbReference type="NCBIfam" id="TIGR01986">
    <property type="entry name" value="glut_syn_euk"/>
    <property type="match status" value="1"/>
</dbReference>
<evidence type="ECO:0000256" key="14">
    <source>
        <dbReference type="PIRSR" id="PIRSR001558-2"/>
    </source>
</evidence>
<feature type="binding site" evidence="13">
    <location>
        <position position="447"/>
    </location>
    <ligand>
        <name>ATP</name>
        <dbReference type="ChEBI" id="CHEBI:30616"/>
    </ligand>
</feature>
<dbReference type="PANTHER" id="PTHR11130:SF0">
    <property type="entry name" value="GLUTATHIONE SYNTHETASE"/>
    <property type="match status" value="1"/>
</dbReference>
<evidence type="ECO:0000256" key="8">
    <source>
        <dbReference type="ARBA" id="ARBA00022741"/>
    </source>
</evidence>
<evidence type="ECO:0000313" key="17">
    <source>
        <dbReference type="RefSeq" id="XP_018497304.1"/>
    </source>
</evidence>
<accession>A0AAJ7PB16</accession>
<evidence type="ECO:0000256" key="7">
    <source>
        <dbReference type="ARBA" id="ARBA00022723"/>
    </source>
</evidence>
<comment type="pathway">
    <text evidence="1 12">Sulfur metabolism; glutathione biosynthesis; glutathione from L-cysteine and L-glutamate: step 2/2.</text>
</comment>
<dbReference type="GO" id="GO:0000287">
    <property type="term" value="F:magnesium ion binding"/>
    <property type="evidence" value="ECO:0007669"/>
    <property type="project" value="UniProtKB-UniRule"/>
</dbReference>
<dbReference type="RefSeq" id="XP_018497304.1">
    <property type="nucleotide sequence ID" value="XM_018641788.1"/>
</dbReference>
<feature type="binding site" evidence="13">
    <location>
        <position position="306"/>
    </location>
    <ligand>
        <name>ATP</name>
        <dbReference type="ChEBI" id="CHEBI:30616"/>
    </ligand>
</feature>
<dbReference type="Gene3D" id="1.10.1080.10">
    <property type="entry name" value="Glutathione Synthetase, Chain A, domain 3"/>
    <property type="match status" value="1"/>
</dbReference>
<dbReference type="GO" id="GO:0005524">
    <property type="term" value="F:ATP binding"/>
    <property type="evidence" value="ECO:0007669"/>
    <property type="project" value="UniProtKB-UniRule"/>
</dbReference>
<comment type="similarity">
    <text evidence="2 12">Belongs to the eukaryotic GSH synthase family.</text>
</comment>
<dbReference type="EC" id="6.3.2.3" evidence="3 12"/>